<reference evidence="1 2" key="1">
    <citation type="journal article" date="2020" name="ISME J.">
        <title>Comparative genomics reveals insights into cyanobacterial evolution and habitat adaptation.</title>
        <authorList>
            <person name="Chen M.Y."/>
            <person name="Teng W.K."/>
            <person name="Zhao L."/>
            <person name="Hu C.X."/>
            <person name="Zhou Y.K."/>
            <person name="Han B.P."/>
            <person name="Song L.R."/>
            <person name="Shu W.S."/>
        </authorList>
    </citation>
    <scope>NUCLEOTIDE SEQUENCE [LARGE SCALE GENOMIC DNA]</scope>
    <source>
        <strain evidence="1 2">FACHB-1050</strain>
    </source>
</reference>
<gene>
    <name evidence="1" type="ORF">H6G05_14930</name>
</gene>
<dbReference type="EMBL" id="JACJQY010000024">
    <property type="protein sequence ID" value="MBD2318136.1"/>
    <property type="molecule type" value="Genomic_DNA"/>
</dbReference>
<dbReference type="RefSeq" id="WP_190578927.1">
    <property type="nucleotide sequence ID" value="NZ_CAWPQU010000017.1"/>
</dbReference>
<keyword evidence="2" id="KW-1185">Reference proteome</keyword>
<name>A0ABR8CEM0_9CYAN</name>
<protein>
    <submittedName>
        <fullName evidence="1">Uncharacterized protein</fullName>
    </submittedName>
</protein>
<organism evidence="1 2">
    <name type="scientific">Phormidium tenue FACHB-1050</name>
    <dbReference type="NCBI Taxonomy" id="2692857"/>
    <lineage>
        <taxon>Bacteria</taxon>
        <taxon>Bacillati</taxon>
        <taxon>Cyanobacteriota</taxon>
        <taxon>Cyanophyceae</taxon>
        <taxon>Oscillatoriophycideae</taxon>
        <taxon>Oscillatoriales</taxon>
        <taxon>Oscillatoriaceae</taxon>
        <taxon>Phormidium</taxon>
    </lineage>
</organism>
<dbReference type="Proteomes" id="UP000618445">
    <property type="component" value="Unassembled WGS sequence"/>
</dbReference>
<accession>A0ABR8CEM0</accession>
<evidence type="ECO:0000313" key="1">
    <source>
        <dbReference type="EMBL" id="MBD2318136.1"/>
    </source>
</evidence>
<comment type="caution">
    <text evidence="1">The sequence shown here is derived from an EMBL/GenBank/DDBJ whole genome shotgun (WGS) entry which is preliminary data.</text>
</comment>
<evidence type="ECO:0000313" key="2">
    <source>
        <dbReference type="Proteomes" id="UP000618445"/>
    </source>
</evidence>
<proteinExistence type="predicted"/>
<sequence>MLRYSRSDRPLIDTTDLVKLQQLPIKQTKIFLERVAKQYLPKISWFRFERNAL</sequence>